<dbReference type="InterPro" id="IPR023393">
    <property type="entry name" value="START-like_dom_sf"/>
</dbReference>
<protein>
    <recommendedName>
        <fullName evidence="3">SRPBCC family protein</fullName>
    </recommendedName>
</protein>
<dbReference type="PANTHER" id="PTHR39332:SF7">
    <property type="entry name" value="SRPBCC FAMILY PROTEIN"/>
    <property type="match status" value="1"/>
</dbReference>
<dbReference type="RefSeq" id="WP_166795980.1">
    <property type="nucleotide sequence ID" value="NZ_CP139089.1"/>
</dbReference>
<organism evidence="1 2">
    <name type="scientific">Methylocella tundrae</name>
    <dbReference type="NCBI Taxonomy" id="227605"/>
    <lineage>
        <taxon>Bacteria</taxon>
        <taxon>Pseudomonadati</taxon>
        <taxon>Pseudomonadota</taxon>
        <taxon>Alphaproteobacteria</taxon>
        <taxon>Hyphomicrobiales</taxon>
        <taxon>Beijerinckiaceae</taxon>
        <taxon>Methylocella</taxon>
    </lineage>
</organism>
<gene>
    <name evidence="1" type="ORF">MTUNDRAET4_3662</name>
</gene>
<name>A0A4U8Z5L1_METTU</name>
<dbReference type="Gene3D" id="3.30.530.20">
    <property type="match status" value="1"/>
</dbReference>
<evidence type="ECO:0008006" key="3">
    <source>
        <dbReference type="Google" id="ProtNLM"/>
    </source>
</evidence>
<dbReference type="SUPFAM" id="SSF55961">
    <property type="entry name" value="Bet v1-like"/>
    <property type="match status" value="1"/>
</dbReference>
<evidence type="ECO:0000313" key="1">
    <source>
        <dbReference type="EMBL" id="VFU10549.1"/>
    </source>
</evidence>
<dbReference type="PANTHER" id="PTHR39332">
    <property type="entry name" value="BLL4707 PROTEIN"/>
    <property type="match status" value="1"/>
</dbReference>
<proteinExistence type="predicted"/>
<evidence type="ECO:0000313" key="2">
    <source>
        <dbReference type="Proteomes" id="UP000294360"/>
    </source>
</evidence>
<reference evidence="1 2" key="1">
    <citation type="submission" date="2019-03" db="EMBL/GenBank/DDBJ databases">
        <authorList>
            <person name="Kox A.R. M."/>
        </authorList>
    </citation>
    <scope>NUCLEOTIDE SEQUENCE [LARGE SCALE GENOMIC DNA]</scope>
    <source>
        <strain evidence="1">MTUNDRAET4 annotated genome</strain>
    </source>
</reference>
<accession>A0A4U8Z5L1</accession>
<dbReference type="EMBL" id="LR536450">
    <property type="protein sequence ID" value="VFU10549.1"/>
    <property type="molecule type" value="Genomic_DNA"/>
</dbReference>
<dbReference type="Proteomes" id="UP000294360">
    <property type="component" value="Chromosome"/>
</dbReference>
<dbReference type="Pfam" id="PF10604">
    <property type="entry name" value="Polyketide_cyc2"/>
    <property type="match status" value="1"/>
</dbReference>
<sequence length="149" mass="16346">MIESVNPIKRIDAPPDAAFAVVASIGGLDRLLPLIESCRVEGAGVGARRFLRLAASAGGGEIEDRIDEIDHQRRRLRYTRTRSPFPVESYVGTVEVRPAPEGRSEVSWRVEIDVAPEAKEELVPLLFGALSGLIDGIEREAKQRETASR</sequence>
<dbReference type="InterPro" id="IPR019587">
    <property type="entry name" value="Polyketide_cyclase/dehydratase"/>
</dbReference>
<dbReference type="KEGG" id="mtun:MTUNDRAET4_3662"/>
<dbReference type="CDD" id="cd07821">
    <property type="entry name" value="PYR_PYL_RCAR_like"/>
    <property type="match status" value="1"/>
</dbReference>
<dbReference type="AlphaFoldDB" id="A0A4U8Z5L1"/>